<protein>
    <recommendedName>
        <fullName evidence="2">Cadherin-like domain-containing protein</fullName>
    </recommendedName>
</protein>
<evidence type="ECO:0000313" key="4">
    <source>
        <dbReference type="Proteomes" id="UP000031670"/>
    </source>
</evidence>
<dbReference type="AlphaFoldDB" id="A0A0B8PJZ0"/>
<evidence type="ECO:0000256" key="1">
    <source>
        <dbReference type="SAM" id="MobiDB-lite"/>
    </source>
</evidence>
<accession>A0A0B8PJZ0</accession>
<feature type="domain" description="Cadherin-like" evidence="2">
    <location>
        <begin position="37"/>
        <end position="123"/>
    </location>
</feature>
<evidence type="ECO:0000259" key="2">
    <source>
        <dbReference type="Pfam" id="PF17892"/>
    </source>
</evidence>
<reference evidence="3 4" key="2">
    <citation type="submission" date="2015-01" db="EMBL/GenBank/DDBJ databases">
        <authorList>
            <consortium name="NBRP consortium"/>
            <person name="Sawabe T."/>
            <person name="Meirelles P."/>
            <person name="Feng G."/>
            <person name="Sayaka M."/>
            <person name="Hattori M."/>
            <person name="Ohkuma M."/>
        </authorList>
    </citation>
    <scope>NUCLEOTIDE SEQUENCE [LARGE SCALE GENOMIC DNA]</scope>
    <source>
        <strain evidence="3 4">JCM19232</strain>
    </source>
</reference>
<dbReference type="InterPro" id="IPR041690">
    <property type="entry name" value="Cadherin_5"/>
</dbReference>
<gene>
    <name evidence="3" type="ORF">JCM19232_1545</name>
</gene>
<dbReference type="EMBL" id="BBSA01000008">
    <property type="protein sequence ID" value="GAM63398.1"/>
    <property type="molecule type" value="Genomic_DNA"/>
</dbReference>
<dbReference type="Proteomes" id="UP000031670">
    <property type="component" value="Unassembled WGS sequence"/>
</dbReference>
<feature type="compositionally biased region" description="Low complexity" evidence="1">
    <location>
        <begin position="145"/>
        <end position="154"/>
    </location>
</feature>
<comment type="caution">
    <text evidence="3">The sequence shown here is derived from an EMBL/GenBank/DDBJ whole genome shotgun (WGS) entry which is preliminary data.</text>
</comment>
<organism evidence="3 4">
    <name type="scientific">Vibrio ishigakensis</name>
    <dbReference type="NCBI Taxonomy" id="1481914"/>
    <lineage>
        <taxon>Bacteria</taxon>
        <taxon>Pseudomonadati</taxon>
        <taxon>Pseudomonadota</taxon>
        <taxon>Gammaproteobacteria</taxon>
        <taxon>Vibrionales</taxon>
        <taxon>Vibrionaceae</taxon>
        <taxon>Vibrio</taxon>
    </lineage>
</organism>
<reference evidence="3 4" key="1">
    <citation type="submission" date="2015-01" db="EMBL/GenBank/DDBJ databases">
        <title>Vibrio sp. C5 JCM 19232 whole genome shotgun sequence.</title>
        <authorList>
            <person name="Sawabe T."/>
            <person name="Meirelles P."/>
            <person name="Feng G."/>
            <person name="Sayaka M."/>
            <person name="Hattori M."/>
            <person name="Ohkuma M."/>
        </authorList>
    </citation>
    <scope>NUCLEOTIDE SEQUENCE [LARGE SCALE GENOMIC DNA]</scope>
    <source>
        <strain evidence="3 4">JCM19232</strain>
    </source>
</reference>
<proteinExistence type="predicted"/>
<dbReference type="Pfam" id="PF17892">
    <property type="entry name" value="Cadherin_5"/>
    <property type="match status" value="1"/>
</dbReference>
<sequence>MQIKVTGTNDAPVATGVPLPNLYLDDKQGNPVYHPSAHFNDKMFLDRATDPDTGDTLTIGKLSATGAGHQLTDVHLHDPSVGTLKQDGQGGYEFIPASNFTGPVEIDYTVTDGIASTPMHTSFEVVRHAPQLPPQQPTGGGNNHQGGTTTTTPPDVDKFEQDIYNTHIAEGGDKVTGTIHQVHVSGTHHNHDDVYGANHLQPETHADGSPAYGYLKLQLMAVGNIILINTTALRTQLISWRWVKLQLRPLQ</sequence>
<name>A0A0B8PJZ0_9VIBR</name>
<feature type="region of interest" description="Disordered" evidence="1">
    <location>
        <begin position="130"/>
        <end position="156"/>
    </location>
</feature>
<evidence type="ECO:0000313" key="3">
    <source>
        <dbReference type="EMBL" id="GAM63398.1"/>
    </source>
</evidence>